<sequence length="254" mass="28495">MAERMSKDFLNHNDPSYIQADLLDVIGAFNLAAGISTRSLGLDRKLRALTLHREKVSQLGTEALNRKESFIRFSNILNNVGCAYFDFGMFSDAAPLLAESLALKKHWSSVEELPYGFGEVYKNLAVISLAAEEPAEAKHKEVMRLAETKNLRQALRPSGMDLGSSRLDPETSRTESWPKECIARAKYWLSLALPAQRKTIEAEDFKHEAFQACSNLLPSSVTPEDSEEFFDQLVSFRGGRLTGRLKWPVLDKVV</sequence>
<name>A0AAD9YMA2_COLKA</name>
<dbReference type="EMBL" id="VYYT01000062">
    <property type="protein sequence ID" value="KAK2772880.1"/>
    <property type="molecule type" value="Genomic_DNA"/>
</dbReference>
<dbReference type="Proteomes" id="UP001281614">
    <property type="component" value="Unassembled WGS sequence"/>
</dbReference>
<accession>A0AAD9YMA2</accession>
<proteinExistence type="predicted"/>
<reference evidence="1" key="1">
    <citation type="submission" date="2023-02" db="EMBL/GenBank/DDBJ databases">
        <title>Colletotrichum kahawae CIFC_Que2 genome sequencing and assembly.</title>
        <authorList>
            <person name="Baroncelli R."/>
        </authorList>
    </citation>
    <scope>NUCLEOTIDE SEQUENCE</scope>
    <source>
        <strain evidence="1">CIFC_Que2</strain>
    </source>
</reference>
<protein>
    <submittedName>
        <fullName evidence="1">Uncharacterized protein</fullName>
    </submittedName>
</protein>
<keyword evidence="2" id="KW-1185">Reference proteome</keyword>
<evidence type="ECO:0000313" key="2">
    <source>
        <dbReference type="Proteomes" id="UP001281614"/>
    </source>
</evidence>
<evidence type="ECO:0000313" key="1">
    <source>
        <dbReference type="EMBL" id="KAK2772880.1"/>
    </source>
</evidence>
<comment type="caution">
    <text evidence="1">The sequence shown here is derived from an EMBL/GenBank/DDBJ whole genome shotgun (WGS) entry which is preliminary data.</text>
</comment>
<dbReference type="Gene3D" id="1.25.40.10">
    <property type="entry name" value="Tetratricopeptide repeat domain"/>
    <property type="match status" value="1"/>
</dbReference>
<organism evidence="1 2">
    <name type="scientific">Colletotrichum kahawae</name>
    <name type="common">Coffee berry disease fungus</name>
    <dbReference type="NCBI Taxonomy" id="34407"/>
    <lineage>
        <taxon>Eukaryota</taxon>
        <taxon>Fungi</taxon>
        <taxon>Dikarya</taxon>
        <taxon>Ascomycota</taxon>
        <taxon>Pezizomycotina</taxon>
        <taxon>Sordariomycetes</taxon>
        <taxon>Hypocreomycetidae</taxon>
        <taxon>Glomerellales</taxon>
        <taxon>Glomerellaceae</taxon>
        <taxon>Colletotrichum</taxon>
        <taxon>Colletotrichum gloeosporioides species complex</taxon>
    </lineage>
</organism>
<dbReference type="AlphaFoldDB" id="A0AAD9YMA2"/>
<gene>
    <name evidence="1" type="ORF">CKAH01_13784</name>
</gene>
<dbReference type="InterPro" id="IPR011990">
    <property type="entry name" value="TPR-like_helical_dom_sf"/>
</dbReference>